<evidence type="ECO:0000313" key="4">
    <source>
        <dbReference type="Proteomes" id="UP000594454"/>
    </source>
</evidence>
<keyword evidence="2" id="KW-0812">Transmembrane</keyword>
<reference evidence="3 4" key="1">
    <citation type="submission" date="2020-11" db="EMBL/GenBank/DDBJ databases">
        <authorList>
            <person name="Wallbank WR R."/>
            <person name="Pardo Diaz C."/>
            <person name="Kozak K."/>
            <person name="Martin S."/>
            <person name="Jiggins C."/>
            <person name="Moest M."/>
            <person name="Warren A I."/>
            <person name="Generalovic N T."/>
            <person name="Byers J.R.P. K."/>
            <person name="Montejo-Kovacevich G."/>
            <person name="Yen C E."/>
        </authorList>
    </citation>
    <scope>NUCLEOTIDE SEQUENCE [LARGE SCALE GENOMIC DNA]</scope>
</reference>
<protein>
    <submittedName>
        <fullName evidence="3">Uncharacterized protein</fullName>
    </submittedName>
</protein>
<dbReference type="EMBL" id="LR899010">
    <property type="protein sequence ID" value="CAD7081356.1"/>
    <property type="molecule type" value="Genomic_DNA"/>
</dbReference>
<evidence type="ECO:0000256" key="1">
    <source>
        <dbReference type="SAM" id="MobiDB-lite"/>
    </source>
</evidence>
<feature type="transmembrane region" description="Helical" evidence="2">
    <location>
        <begin position="212"/>
        <end position="232"/>
    </location>
</feature>
<keyword evidence="2" id="KW-1133">Transmembrane helix</keyword>
<keyword evidence="2" id="KW-0472">Membrane</keyword>
<keyword evidence="4" id="KW-1185">Reference proteome</keyword>
<dbReference type="InParanoid" id="A0A7R8UID9"/>
<dbReference type="AlphaFoldDB" id="A0A7R8UID9"/>
<name>A0A7R8UID9_HERIL</name>
<dbReference type="OrthoDB" id="10045204at2759"/>
<feature type="transmembrane region" description="Helical" evidence="2">
    <location>
        <begin position="261"/>
        <end position="282"/>
    </location>
</feature>
<sequence length="337" mass="37854">MVYSDRSNKAVRKEPMGPPQTDCTVSECSAGCCSSTCTAEENLDGTEPKAEGTALPEIEISSSTGNENDFYKMKADVKANHFTPGKIEFKRIKNKACKCLSLTPRKQKVSKQNIGNKLKFSETKALIESPKRNVGENATFLSRLKSSFLKMSQGGVQKENQSARSPSKRDPEKIDIYYFDHGNAAYFRTTDCPPTILSELLAQQTTYYATRFWAEIFGSLHIGVTFFITFFLQAYRFILYSVVRASIIGFFQMTSDYLLKPVLTVLFNGAIQPVLILVYNVLSSFKDMLEPIADTIMMFLNPVATLLKSIRLVAFNKKTIIYNEKKQDGICEDLEAI</sequence>
<feature type="region of interest" description="Disordered" evidence="1">
    <location>
        <begin position="1"/>
        <end position="22"/>
    </location>
</feature>
<dbReference type="Proteomes" id="UP000594454">
    <property type="component" value="Chromosome 2"/>
</dbReference>
<evidence type="ECO:0000256" key="2">
    <source>
        <dbReference type="SAM" id="Phobius"/>
    </source>
</evidence>
<evidence type="ECO:0000313" key="3">
    <source>
        <dbReference type="EMBL" id="CAD7081356.1"/>
    </source>
</evidence>
<organism evidence="3 4">
    <name type="scientific">Hermetia illucens</name>
    <name type="common">Black soldier fly</name>
    <dbReference type="NCBI Taxonomy" id="343691"/>
    <lineage>
        <taxon>Eukaryota</taxon>
        <taxon>Metazoa</taxon>
        <taxon>Ecdysozoa</taxon>
        <taxon>Arthropoda</taxon>
        <taxon>Hexapoda</taxon>
        <taxon>Insecta</taxon>
        <taxon>Pterygota</taxon>
        <taxon>Neoptera</taxon>
        <taxon>Endopterygota</taxon>
        <taxon>Diptera</taxon>
        <taxon>Brachycera</taxon>
        <taxon>Stratiomyomorpha</taxon>
        <taxon>Stratiomyidae</taxon>
        <taxon>Hermetiinae</taxon>
        <taxon>Hermetia</taxon>
    </lineage>
</organism>
<gene>
    <name evidence="3" type="ORF">HERILL_LOCUS4469</name>
</gene>
<accession>A0A7R8UID9</accession>
<feature type="compositionally biased region" description="Basic and acidic residues" evidence="1">
    <location>
        <begin position="1"/>
        <end position="15"/>
    </location>
</feature>
<proteinExistence type="predicted"/>